<comment type="caution">
    <text evidence="1">The sequence shown here is derived from an EMBL/GenBank/DDBJ whole genome shotgun (WGS) entry which is preliminary data.</text>
</comment>
<reference evidence="1" key="1">
    <citation type="journal article" date="2021" name="New Phytol.">
        <title>Evolutionary innovations through gain and loss of genes in the ectomycorrhizal Boletales.</title>
        <authorList>
            <person name="Wu G."/>
            <person name="Miyauchi S."/>
            <person name="Morin E."/>
            <person name="Kuo A."/>
            <person name="Drula E."/>
            <person name="Varga T."/>
            <person name="Kohler A."/>
            <person name="Feng B."/>
            <person name="Cao Y."/>
            <person name="Lipzen A."/>
            <person name="Daum C."/>
            <person name="Hundley H."/>
            <person name="Pangilinan J."/>
            <person name="Johnson J."/>
            <person name="Barry K."/>
            <person name="LaButti K."/>
            <person name="Ng V."/>
            <person name="Ahrendt S."/>
            <person name="Min B."/>
            <person name="Choi I.G."/>
            <person name="Park H."/>
            <person name="Plett J.M."/>
            <person name="Magnuson J."/>
            <person name="Spatafora J.W."/>
            <person name="Nagy L.G."/>
            <person name="Henrissat B."/>
            <person name="Grigoriev I.V."/>
            <person name="Yang Z.L."/>
            <person name="Xu J."/>
            <person name="Martin F.M."/>
        </authorList>
    </citation>
    <scope>NUCLEOTIDE SEQUENCE</scope>
    <source>
        <strain evidence="1">KUC20120723A-06</strain>
    </source>
</reference>
<evidence type="ECO:0000313" key="1">
    <source>
        <dbReference type="EMBL" id="KAH7920467.1"/>
    </source>
</evidence>
<sequence length="147" mass="16033">MACISGNSLTPTDVTLVVVPVNMAAVATSLLFGCCVIQAYIYYSGFTKDRLIIKLMVAVVMILELIHLVCIVATMWFIAVTAYKNPMRLAVWPPGGIVVIPITAVTRFIVQSYFTFRFWKLTNAVLLPMLCMVLSLSPPGSALRSAG</sequence>
<accession>A0ACB8B491</accession>
<name>A0ACB8B491_9AGAM</name>
<keyword evidence="2" id="KW-1185">Reference proteome</keyword>
<proteinExistence type="predicted"/>
<protein>
    <submittedName>
        <fullName evidence="1">Uncharacterized protein</fullName>
    </submittedName>
</protein>
<evidence type="ECO:0000313" key="2">
    <source>
        <dbReference type="Proteomes" id="UP000790709"/>
    </source>
</evidence>
<dbReference type="EMBL" id="MU266578">
    <property type="protein sequence ID" value="KAH7920467.1"/>
    <property type="molecule type" value="Genomic_DNA"/>
</dbReference>
<dbReference type="Proteomes" id="UP000790709">
    <property type="component" value="Unassembled WGS sequence"/>
</dbReference>
<gene>
    <name evidence="1" type="ORF">BV22DRAFT_1133054</name>
</gene>
<organism evidence="1 2">
    <name type="scientific">Leucogyrophana mollusca</name>
    <dbReference type="NCBI Taxonomy" id="85980"/>
    <lineage>
        <taxon>Eukaryota</taxon>
        <taxon>Fungi</taxon>
        <taxon>Dikarya</taxon>
        <taxon>Basidiomycota</taxon>
        <taxon>Agaricomycotina</taxon>
        <taxon>Agaricomycetes</taxon>
        <taxon>Agaricomycetidae</taxon>
        <taxon>Boletales</taxon>
        <taxon>Boletales incertae sedis</taxon>
        <taxon>Leucogyrophana</taxon>
    </lineage>
</organism>